<sequence length="165" mass="18609">MVIMYVVRRLGTLEAYFSKVLIIIPLINQLIRFLSKRAHPGPLRKPPGEMDYLFGGRTVEISSLTNSKPFPRSTPAILGSLLADRFFFSLDVFFRPTRQTLTSVEMHPLPGMRGVDFGYVHPRKHQLFLSDLKLRSFSSDGATCRRQCVAICFLSTSETQPVSAS</sequence>
<organism evidence="1 2">
    <name type="scientific">Sodiomyces alkalinus (strain CBS 110278 / VKM F-3762 / F11)</name>
    <name type="common">Alkaliphilic filamentous fungus</name>
    <dbReference type="NCBI Taxonomy" id="1314773"/>
    <lineage>
        <taxon>Eukaryota</taxon>
        <taxon>Fungi</taxon>
        <taxon>Dikarya</taxon>
        <taxon>Ascomycota</taxon>
        <taxon>Pezizomycotina</taxon>
        <taxon>Sordariomycetes</taxon>
        <taxon>Hypocreomycetidae</taxon>
        <taxon>Glomerellales</taxon>
        <taxon>Plectosphaerellaceae</taxon>
        <taxon>Sodiomyces</taxon>
    </lineage>
</organism>
<accession>A0A3N2PZT4</accession>
<dbReference type="GeneID" id="39575294"/>
<gene>
    <name evidence="1" type="ORF">SODALDRAFT_143799</name>
</gene>
<dbReference type="EMBL" id="ML119053">
    <property type="protein sequence ID" value="ROT40024.1"/>
    <property type="molecule type" value="Genomic_DNA"/>
</dbReference>
<dbReference type="AlphaFoldDB" id="A0A3N2PZT4"/>
<keyword evidence="2" id="KW-1185">Reference proteome</keyword>
<protein>
    <submittedName>
        <fullName evidence="1">Uncharacterized protein</fullName>
    </submittedName>
</protein>
<proteinExistence type="predicted"/>
<name>A0A3N2PZT4_SODAK</name>
<dbReference type="Proteomes" id="UP000272025">
    <property type="component" value="Unassembled WGS sequence"/>
</dbReference>
<evidence type="ECO:0000313" key="1">
    <source>
        <dbReference type="EMBL" id="ROT40024.1"/>
    </source>
</evidence>
<evidence type="ECO:0000313" key="2">
    <source>
        <dbReference type="Proteomes" id="UP000272025"/>
    </source>
</evidence>
<dbReference type="RefSeq" id="XP_028467830.1">
    <property type="nucleotide sequence ID" value="XM_028606816.1"/>
</dbReference>
<reference evidence="1 2" key="1">
    <citation type="journal article" date="2018" name="Mol. Ecol.">
        <title>The obligate alkalophilic soda-lake fungus Sodiomyces alkalinus has shifted to a protein diet.</title>
        <authorList>
            <person name="Grum-Grzhimaylo A.A."/>
            <person name="Falkoski D.L."/>
            <person name="van den Heuvel J."/>
            <person name="Valero-Jimenez C.A."/>
            <person name="Min B."/>
            <person name="Choi I.G."/>
            <person name="Lipzen A."/>
            <person name="Daum C.G."/>
            <person name="Aanen D.K."/>
            <person name="Tsang A."/>
            <person name="Henrissat B."/>
            <person name="Bilanenko E.N."/>
            <person name="de Vries R.P."/>
            <person name="van Kan J.A.L."/>
            <person name="Grigoriev I.V."/>
            <person name="Debets A.J.M."/>
        </authorList>
    </citation>
    <scope>NUCLEOTIDE SEQUENCE [LARGE SCALE GENOMIC DNA]</scope>
    <source>
        <strain evidence="1 2">F11</strain>
    </source>
</reference>